<feature type="compositionally biased region" description="Basic and acidic residues" evidence="2">
    <location>
        <begin position="568"/>
        <end position="581"/>
    </location>
</feature>
<feature type="coiled-coil region" evidence="1">
    <location>
        <begin position="159"/>
        <end position="233"/>
    </location>
</feature>
<dbReference type="AlphaFoldDB" id="T0SBH0"/>
<feature type="region of interest" description="Disordered" evidence="2">
    <location>
        <begin position="1"/>
        <end position="46"/>
    </location>
</feature>
<evidence type="ECO:0000256" key="2">
    <source>
        <dbReference type="SAM" id="MobiDB-lite"/>
    </source>
</evidence>
<feature type="coiled-coil region" evidence="1">
    <location>
        <begin position="311"/>
        <end position="345"/>
    </location>
</feature>
<dbReference type="OMA" id="LYEYNEH"/>
<dbReference type="Proteomes" id="UP000030762">
    <property type="component" value="Unassembled WGS sequence"/>
</dbReference>
<dbReference type="GeneID" id="19943487"/>
<name>T0SBH0_SAPDV</name>
<protein>
    <submittedName>
        <fullName evidence="3">Uncharacterized protein</fullName>
    </submittedName>
</protein>
<evidence type="ECO:0000313" key="4">
    <source>
        <dbReference type="Proteomes" id="UP000030762"/>
    </source>
</evidence>
<accession>T0SBH0</accession>
<feature type="compositionally biased region" description="Polar residues" evidence="2">
    <location>
        <begin position="534"/>
        <end position="556"/>
    </location>
</feature>
<dbReference type="OrthoDB" id="79775at2759"/>
<evidence type="ECO:0000256" key="1">
    <source>
        <dbReference type="SAM" id="Coils"/>
    </source>
</evidence>
<dbReference type="eggNOG" id="ENOG502RZSV">
    <property type="taxonomic scope" value="Eukaryota"/>
</dbReference>
<feature type="coiled-coil region" evidence="1">
    <location>
        <begin position="435"/>
        <end position="469"/>
    </location>
</feature>
<feature type="region of interest" description="Disordered" evidence="2">
    <location>
        <begin position="534"/>
        <end position="581"/>
    </location>
</feature>
<organism evidence="3 4">
    <name type="scientific">Saprolegnia diclina (strain VS20)</name>
    <dbReference type="NCBI Taxonomy" id="1156394"/>
    <lineage>
        <taxon>Eukaryota</taxon>
        <taxon>Sar</taxon>
        <taxon>Stramenopiles</taxon>
        <taxon>Oomycota</taxon>
        <taxon>Saprolegniomycetes</taxon>
        <taxon>Saprolegniales</taxon>
        <taxon>Saprolegniaceae</taxon>
        <taxon>Saprolegnia</taxon>
    </lineage>
</organism>
<sequence>MTDRVDPSTAPGQDMTHDVLTLYGGHNPMPLAKLNEPRPIESDSDDDELVNARLWRTATDAKLQASTAVAYTAITVADDAARAHIEHQASLEADRLAADVTAARASIDLQLTETQASRREKEAVLHAKVADAHAKVAEAEAVARRRIEDQACLDEASRKAEEEAELAAFRAQLDATREARREAAERHDQKVLEAVLAASLYEYNEHQRIEKQLHDAEAEIERTRTLNQAELDRIRAHAAAAKQASRDAVAASQAKAQRLADEAVKAVHTYQETEVHRQEALLHLSTQESEREMEAQLHALHMRQEAATLRRIESERMAHAAQARAAQLRDEAIAKVKQVRELSKQKVTSDLLHEDELRDLQYQTQLQALSLEKAQATQRRIEREHAAEAAQARAVQLRNDAVAKARQVRAMSKQQIGLELEREESLRELTYETQVSRLQAEKDAATRHRIEAEERAASAKARAASLQSQAMAAATKARAGSAPLLYADQSRQPAAVPNTLVSPHTAVDEPRPVVADHAPRPAVELAARPVSVRPSSLASTDVTIDTTAVPESTTVPATVPDRRRRSRDAKQKSKDKKCAIM</sequence>
<dbReference type="VEuPathDB" id="FungiDB:SDRG_02760"/>
<keyword evidence="4" id="KW-1185">Reference proteome</keyword>
<dbReference type="EMBL" id="JH767137">
    <property type="protein sequence ID" value="EQC40107.1"/>
    <property type="molecule type" value="Genomic_DNA"/>
</dbReference>
<keyword evidence="1" id="KW-0175">Coiled coil</keyword>
<dbReference type="InParanoid" id="T0SBH0"/>
<dbReference type="RefSeq" id="XP_008606581.1">
    <property type="nucleotide sequence ID" value="XM_008608359.1"/>
</dbReference>
<reference evidence="3 4" key="1">
    <citation type="submission" date="2012-04" db="EMBL/GenBank/DDBJ databases">
        <title>The Genome Sequence of Saprolegnia declina VS20.</title>
        <authorList>
            <consortium name="The Broad Institute Genome Sequencing Platform"/>
            <person name="Russ C."/>
            <person name="Nusbaum C."/>
            <person name="Tyler B."/>
            <person name="van West P."/>
            <person name="Dieguez-Uribeondo J."/>
            <person name="de Bruijn I."/>
            <person name="Tripathy S."/>
            <person name="Jiang R."/>
            <person name="Young S.K."/>
            <person name="Zeng Q."/>
            <person name="Gargeya S."/>
            <person name="Fitzgerald M."/>
            <person name="Haas B."/>
            <person name="Abouelleil A."/>
            <person name="Alvarado L."/>
            <person name="Arachchi H.M."/>
            <person name="Berlin A."/>
            <person name="Chapman S.B."/>
            <person name="Goldberg J."/>
            <person name="Griggs A."/>
            <person name="Gujja S."/>
            <person name="Hansen M."/>
            <person name="Howarth C."/>
            <person name="Imamovic A."/>
            <person name="Larimer J."/>
            <person name="McCowen C."/>
            <person name="Montmayeur A."/>
            <person name="Murphy C."/>
            <person name="Neiman D."/>
            <person name="Pearson M."/>
            <person name="Priest M."/>
            <person name="Roberts A."/>
            <person name="Saif S."/>
            <person name="Shea T."/>
            <person name="Sisk P."/>
            <person name="Sykes S."/>
            <person name="Wortman J."/>
            <person name="Nusbaum C."/>
            <person name="Birren B."/>
        </authorList>
    </citation>
    <scope>NUCLEOTIDE SEQUENCE [LARGE SCALE GENOMIC DNA]</scope>
    <source>
        <strain evidence="3 4">VS20</strain>
    </source>
</reference>
<proteinExistence type="predicted"/>
<evidence type="ECO:0000313" key="3">
    <source>
        <dbReference type="EMBL" id="EQC40107.1"/>
    </source>
</evidence>
<gene>
    <name evidence="3" type="ORF">SDRG_02760</name>
</gene>